<feature type="binding site" evidence="6">
    <location>
        <begin position="32"/>
        <end position="39"/>
    </location>
    <ligand>
        <name>ATP</name>
        <dbReference type="ChEBI" id="CHEBI:30616"/>
    </ligand>
</feature>
<dbReference type="Gene3D" id="3.30.70.1620">
    <property type="match status" value="1"/>
</dbReference>
<keyword evidence="4 6" id="KW-0175">Coiled coil</keyword>
<dbReference type="Proteomes" id="UP001430755">
    <property type="component" value="Unassembled WGS sequence"/>
</dbReference>
<keyword evidence="3 6" id="KW-0067">ATP-binding</keyword>
<dbReference type="Pfam" id="PF06470">
    <property type="entry name" value="SMC_hinge"/>
    <property type="match status" value="1"/>
</dbReference>
<sequence>MYLKSLVLKGFKSFADRSVMALEPGITAVVGPNGSGKSNISDAVLWVLGERNAKHLRGQAMEDVIFAGSSARKPTGLAEVDLVLDNSDGTLPIDYDEVAITRRMYRNGESEYLINGTVARRMDVLEILHDSGLGTGTHSIISQGSLDSILQSRPEDRRALIEEAAGVLKHKQRKAKSERKLASMDQHLARARDVVAEVERQLGPLSRKAKKARTYQELAGELADVSLRLAVDDLRALQRAWDASQDREAALAAEMEQRRGAIEAAEAAVEELQERMRLDTVDAGELSRQYREAAAAVERFDSAALVMHERRRAATARAGEIELEIEAAQAKRAGAEAELRGAEATLAEVGAARAAADGRVAALDQAYRDLGVRRGSLEREASALGRDARELEAKMDVARRRHAETQEALTNGLAHVKVIEGHSAELELSLARAQADAESLAAEAQAADEALAALDEQESAARKLVGSCTQAREAARAALDEARDAERAHAAQIQALEEVERASVAAAGPARAWLMEHEGELAGALEPLAHVVRAAEGYEALVEALLGPDVATLLVDDAVCAASVASVLAAAELDGEVALLLREDASPDSPGEARAAAYPADAPGTPLIDRLSFPGAAARAVRAVLGDVVVCATLDDALDAHAADGLGLRFAAPDGSVVWPGGKVTLGTAVDEGAEGVLARVRRVEELRALLAEAREATARASAEAAEAEESLRRAQAASLDLSQRLAALRGGAEAARSQADRAEEKLAAVRRELESVTRQREEAEAIISSARPDVETYEAEIAACQQGLADAKAKQEEIQSELTPLRSEAHRVSEELAEAKLEAAKLAERDTYASRVRDARLRDLESLAESVAESRALLAVKTVSARRLEPLLAVFEELTLSARRWTRDLEERASAAQDSSTGLHASITEARAAARRAHDAFDAVNEQLSAARVEKGRLELKVEAAVGVITGDCGTPLETALVLPPLEDRPLAEETAFRLQRRIANLGTINPDAAEEYDELKARFDYLAGQLADLDSARKSLAKINRVIDARMRDDFARTYEEVNANFQEIFAILFPGGSASLSLVDPDDVENTGVEVTAQPRGKRITKMMLMSGGEKSLTALALLFAVYRTRSTPFYILDEVEAALDDTNLRRLVAYIEQLRDSTQLIMITHQRRTMETADVLFGVSMQADGVTKVISQKLDRALQYAE</sequence>
<evidence type="ECO:0000256" key="3">
    <source>
        <dbReference type="ARBA" id="ARBA00022840"/>
    </source>
</evidence>
<dbReference type="Gene3D" id="1.20.5.170">
    <property type="match status" value="1"/>
</dbReference>
<keyword evidence="2 6" id="KW-0547">Nucleotide-binding</keyword>
<evidence type="ECO:0000256" key="5">
    <source>
        <dbReference type="ARBA" id="ARBA00023125"/>
    </source>
</evidence>
<gene>
    <name evidence="6 8" type="primary">smc</name>
    <name evidence="8" type="ORF">LPT13_07795</name>
</gene>
<evidence type="ECO:0000313" key="9">
    <source>
        <dbReference type="Proteomes" id="UP001430755"/>
    </source>
</evidence>
<evidence type="ECO:0000313" key="8">
    <source>
        <dbReference type="EMBL" id="MCI2242250.1"/>
    </source>
</evidence>
<dbReference type="Pfam" id="PF02463">
    <property type="entry name" value="SMC_N"/>
    <property type="match status" value="1"/>
</dbReference>
<dbReference type="EMBL" id="JAJMLW010000002">
    <property type="protein sequence ID" value="MCI2242250.1"/>
    <property type="molecule type" value="Genomic_DNA"/>
</dbReference>
<dbReference type="Gene3D" id="1.20.1060.20">
    <property type="match status" value="1"/>
</dbReference>
<dbReference type="Gene3D" id="3.40.50.300">
    <property type="entry name" value="P-loop containing nucleotide triphosphate hydrolases"/>
    <property type="match status" value="2"/>
</dbReference>
<dbReference type="InterPro" id="IPR003395">
    <property type="entry name" value="RecF/RecN/SMC_N"/>
</dbReference>
<proteinExistence type="inferred from homology"/>
<comment type="domain">
    <text evidence="6">Contains large globular domains required for ATP hydrolysis at each terminus and a third globular domain forming a flexible hinge near the middle of the molecule. These domains are separated by coiled-coil structures.</text>
</comment>
<comment type="subcellular location">
    <subcellularLocation>
        <location evidence="6">Cytoplasm</location>
    </subcellularLocation>
</comment>
<keyword evidence="5 6" id="KW-0238">DNA-binding</keyword>
<evidence type="ECO:0000256" key="4">
    <source>
        <dbReference type="ARBA" id="ARBA00023054"/>
    </source>
</evidence>
<feature type="coiled-coil region" evidence="6">
    <location>
        <begin position="311"/>
        <end position="345"/>
    </location>
</feature>
<evidence type="ECO:0000256" key="6">
    <source>
        <dbReference type="HAMAP-Rule" id="MF_01894"/>
    </source>
</evidence>
<comment type="function">
    <text evidence="6">Required for chromosome condensation and partitioning.</text>
</comment>
<name>A0ABS9WI84_9ACTN</name>
<feature type="domain" description="SMC hinge" evidence="7">
    <location>
        <begin position="522"/>
        <end position="641"/>
    </location>
</feature>
<keyword evidence="9" id="KW-1185">Reference proteome</keyword>
<dbReference type="NCBIfam" id="TIGR02168">
    <property type="entry name" value="SMC_prok_B"/>
    <property type="match status" value="1"/>
</dbReference>
<comment type="subunit">
    <text evidence="6">Homodimer.</text>
</comment>
<feature type="coiled-coil region" evidence="6">
    <location>
        <begin position="684"/>
        <end position="830"/>
    </location>
</feature>
<dbReference type="SUPFAM" id="SSF52540">
    <property type="entry name" value="P-loop containing nucleoside triphosphate hydrolases"/>
    <property type="match status" value="1"/>
</dbReference>
<evidence type="ECO:0000259" key="7">
    <source>
        <dbReference type="SMART" id="SM00968"/>
    </source>
</evidence>
<organism evidence="8 9">
    <name type="scientific">Adlercreutzia faecimuris</name>
    <dbReference type="NCBI Taxonomy" id="2897341"/>
    <lineage>
        <taxon>Bacteria</taxon>
        <taxon>Bacillati</taxon>
        <taxon>Actinomycetota</taxon>
        <taxon>Coriobacteriia</taxon>
        <taxon>Eggerthellales</taxon>
        <taxon>Eggerthellaceae</taxon>
        <taxon>Adlercreutzia</taxon>
    </lineage>
</organism>
<feature type="coiled-coil region" evidence="6">
    <location>
        <begin position="255"/>
        <end position="282"/>
    </location>
</feature>
<dbReference type="SMART" id="SM00968">
    <property type="entry name" value="SMC_hinge"/>
    <property type="match status" value="1"/>
</dbReference>
<dbReference type="SUPFAM" id="SSF75553">
    <property type="entry name" value="Smc hinge domain"/>
    <property type="match status" value="1"/>
</dbReference>
<dbReference type="InterPro" id="IPR011890">
    <property type="entry name" value="SMC_prok"/>
</dbReference>
<dbReference type="InterPro" id="IPR036277">
    <property type="entry name" value="SMC_hinge_sf"/>
</dbReference>
<reference evidence="8" key="1">
    <citation type="submission" date="2021-11" db="EMBL/GenBank/DDBJ databases">
        <title>A Novel Adlercreutzia Species, isolated from a Allomyrina dichotoma larva feces.</title>
        <authorList>
            <person name="Suh M.K."/>
        </authorList>
    </citation>
    <scope>NUCLEOTIDE SEQUENCE</scope>
    <source>
        <strain evidence="8">JBNU-10</strain>
    </source>
</reference>
<keyword evidence="1 6" id="KW-0963">Cytoplasm</keyword>
<dbReference type="HAMAP" id="MF_01894">
    <property type="entry name" value="Smc_prok"/>
    <property type="match status" value="1"/>
</dbReference>
<dbReference type="PIRSF" id="PIRSF005719">
    <property type="entry name" value="SMC"/>
    <property type="match status" value="1"/>
</dbReference>
<dbReference type="InterPro" id="IPR024704">
    <property type="entry name" value="SMC"/>
</dbReference>
<dbReference type="InterPro" id="IPR027417">
    <property type="entry name" value="P-loop_NTPase"/>
</dbReference>
<evidence type="ECO:0000256" key="2">
    <source>
        <dbReference type="ARBA" id="ARBA00022741"/>
    </source>
</evidence>
<dbReference type="RefSeq" id="WP_242165290.1">
    <property type="nucleotide sequence ID" value="NZ_JAJMLW010000002.1"/>
</dbReference>
<feature type="coiled-coil region" evidence="6">
    <location>
        <begin position="374"/>
        <end position="502"/>
    </location>
</feature>
<dbReference type="InterPro" id="IPR010935">
    <property type="entry name" value="SMC_hinge"/>
</dbReference>
<protein>
    <recommendedName>
        <fullName evidence="6">Chromosome partition protein Smc</fullName>
    </recommendedName>
</protein>
<evidence type="ECO:0000256" key="1">
    <source>
        <dbReference type="ARBA" id="ARBA00022490"/>
    </source>
</evidence>
<dbReference type="PANTHER" id="PTHR43977">
    <property type="entry name" value="STRUCTURAL MAINTENANCE OF CHROMOSOMES PROTEIN 3"/>
    <property type="match status" value="1"/>
</dbReference>
<accession>A0ABS9WI84</accession>
<comment type="similarity">
    <text evidence="6">Belongs to the SMC family.</text>
</comment>
<comment type="caution">
    <text evidence="8">The sequence shown here is derived from an EMBL/GenBank/DDBJ whole genome shotgun (WGS) entry which is preliminary data.</text>
</comment>